<reference evidence="2" key="2">
    <citation type="submission" date="2019-01" db="UniProtKB">
        <authorList>
            <consortium name="EnsemblPlants"/>
        </authorList>
    </citation>
    <scope>IDENTIFICATION</scope>
    <source>
        <strain evidence="2">cv. Heinz 1706</strain>
    </source>
</reference>
<sequence>MRSCAKMFLQKRNLETKIGGGTGVRFCKLRGIWRMQLLCVWGGGGWGGGTRGGWGIFLLRVGLCGQISIWHWLIWLLFILGKLCG</sequence>
<organism evidence="2">
    <name type="scientific">Solanum lycopersicum</name>
    <name type="common">Tomato</name>
    <name type="synonym">Lycopersicon esculentum</name>
    <dbReference type="NCBI Taxonomy" id="4081"/>
    <lineage>
        <taxon>Eukaryota</taxon>
        <taxon>Viridiplantae</taxon>
        <taxon>Streptophyta</taxon>
        <taxon>Embryophyta</taxon>
        <taxon>Tracheophyta</taxon>
        <taxon>Spermatophyta</taxon>
        <taxon>Magnoliopsida</taxon>
        <taxon>eudicotyledons</taxon>
        <taxon>Gunneridae</taxon>
        <taxon>Pentapetalae</taxon>
        <taxon>asterids</taxon>
        <taxon>lamiids</taxon>
        <taxon>Solanales</taxon>
        <taxon>Solanaceae</taxon>
        <taxon>Solanoideae</taxon>
        <taxon>Solaneae</taxon>
        <taxon>Solanum</taxon>
        <taxon>Solanum subgen. Lycopersicon</taxon>
    </lineage>
</organism>
<dbReference type="AlphaFoldDB" id="A0A3Q7FA84"/>
<evidence type="ECO:0000313" key="2">
    <source>
        <dbReference type="EnsemblPlants" id="Solyc02g090830.2.1.1"/>
    </source>
</evidence>
<dbReference type="InParanoid" id="A0A3Q7FA84"/>
<accession>A0A3Q7FA84</accession>
<reference evidence="2" key="1">
    <citation type="journal article" date="2012" name="Nature">
        <title>The tomato genome sequence provides insights into fleshy fruit evolution.</title>
        <authorList>
            <consortium name="Tomato Genome Consortium"/>
        </authorList>
    </citation>
    <scope>NUCLEOTIDE SEQUENCE [LARGE SCALE GENOMIC DNA]</scope>
    <source>
        <strain evidence="2">cv. Heinz 1706</strain>
    </source>
</reference>
<evidence type="ECO:0000256" key="1">
    <source>
        <dbReference type="SAM" id="Phobius"/>
    </source>
</evidence>
<proteinExistence type="predicted"/>
<name>A0A3Q7FA84_SOLLC</name>
<keyword evidence="1" id="KW-1133">Transmembrane helix</keyword>
<dbReference type="Gramene" id="Solyc02g090830.2.1">
    <property type="protein sequence ID" value="Solyc02g090830.2.1.1"/>
    <property type="gene ID" value="Solyc02g090830.2"/>
</dbReference>
<protein>
    <submittedName>
        <fullName evidence="2">Uncharacterized protein</fullName>
    </submittedName>
</protein>
<keyword evidence="1" id="KW-0812">Transmembrane</keyword>
<feature type="transmembrane region" description="Helical" evidence="1">
    <location>
        <begin position="57"/>
        <end position="80"/>
    </location>
</feature>
<dbReference type="EnsemblPlants" id="Solyc02g090830.2.1">
    <property type="protein sequence ID" value="Solyc02g090830.2.1.1"/>
    <property type="gene ID" value="Solyc02g090830.2"/>
</dbReference>
<keyword evidence="1" id="KW-0472">Membrane</keyword>
<dbReference type="Proteomes" id="UP000004994">
    <property type="component" value="Chromosome 2"/>
</dbReference>
<evidence type="ECO:0000313" key="3">
    <source>
        <dbReference type="Proteomes" id="UP000004994"/>
    </source>
</evidence>
<dbReference type="PaxDb" id="4081-Solyc02g090830.1.1"/>
<keyword evidence="3" id="KW-1185">Reference proteome</keyword>